<dbReference type="InterPro" id="IPR007569">
    <property type="entry name" value="DUF559"/>
</dbReference>
<organism evidence="2 3">
    <name type="scientific">Leucobacter iarius</name>
    <dbReference type="NCBI Taxonomy" id="333963"/>
    <lineage>
        <taxon>Bacteria</taxon>
        <taxon>Bacillati</taxon>
        <taxon>Actinomycetota</taxon>
        <taxon>Actinomycetes</taxon>
        <taxon>Micrococcales</taxon>
        <taxon>Microbacteriaceae</taxon>
        <taxon>Leucobacter</taxon>
    </lineage>
</organism>
<sequence length="330" mass="37399">MTRTPRPLPGRYPNRALAYSDALRLGLTPDALRHRRFARPHRGVYRLREPTRSSADDAPGYLEDRVRHRAENYAPLLRPGEAFSHTTALLLLGCPIRCIEELHVTASEGLNGARGSGVIGHRTSGRLRASRDGSGLPRVPAVTALLQSAPLLDFRELVVAIDFLVLPRGPTWDTAPMVEHTALQQALRRNSGRGVRRARDAFEVSRIGAESRMESLLHFELARLGLDDLEMQAEISDEAGRWLGRFDLVDRARRLIIEYDGEQHRLDREQYLRDQSRLDRARAAGYRILRLHQEDFRPGNLARTRARLCEFLGRSPRTLSAALELRFTEV</sequence>
<name>A0ABN2LRZ4_9MICO</name>
<dbReference type="Proteomes" id="UP001500851">
    <property type="component" value="Unassembled WGS sequence"/>
</dbReference>
<keyword evidence="3" id="KW-1185">Reference proteome</keyword>
<dbReference type="EMBL" id="BAAAOB010000005">
    <property type="protein sequence ID" value="GAA1797979.1"/>
    <property type="molecule type" value="Genomic_DNA"/>
</dbReference>
<comment type="caution">
    <text evidence="2">The sequence shown here is derived from an EMBL/GenBank/DDBJ whole genome shotgun (WGS) entry which is preliminary data.</text>
</comment>
<feature type="domain" description="DUF559" evidence="1">
    <location>
        <begin position="247"/>
        <end position="295"/>
    </location>
</feature>
<evidence type="ECO:0000313" key="2">
    <source>
        <dbReference type="EMBL" id="GAA1797979.1"/>
    </source>
</evidence>
<dbReference type="SUPFAM" id="SSF52980">
    <property type="entry name" value="Restriction endonuclease-like"/>
    <property type="match status" value="1"/>
</dbReference>
<evidence type="ECO:0000259" key="1">
    <source>
        <dbReference type="Pfam" id="PF04480"/>
    </source>
</evidence>
<protein>
    <recommendedName>
        <fullName evidence="1">DUF559 domain-containing protein</fullName>
    </recommendedName>
</protein>
<reference evidence="2 3" key="1">
    <citation type="journal article" date="2019" name="Int. J. Syst. Evol. Microbiol.">
        <title>The Global Catalogue of Microorganisms (GCM) 10K type strain sequencing project: providing services to taxonomists for standard genome sequencing and annotation.</title>
        <authorList>
            <consortium name="The Broad Institute Genomics Platform"/>
            <consortium name="The Broad Institute Genome Sequencing Center for Infectious Disease"/>
            <person name="Wu L."/>
            <person name="Ma J."/>
        </authorList>
    </citation>
    <scope>NUCLEOTIDE SEQUENCE [LARGE SCALE GENOMIC DNA]</scope>
    <source>
        <strain evidence="2 3">JCM 14736</strain>
    </source>
</reference>
<dbReference type="Gene3D" id="3.40.960.10">
    <property type="entry name" value="VSR Endonuclease"/>
    <property type="match status" value="1"/>
</dbReference>
<dbReference type="RefSeq" id="WP_344033322.1">
    <property type="nucleotide sequence ID" value="NZ_BAAAOB010000005.1"/>
</dbReference>
<gene>
    <name evidence="2" type="ORF">GCM10009768_28670</name>
</gene>
<proteinExistence type="predicted"/>
<evidence type="ECO:0000313" key="3">
    <source>
        <dbReference type="Proteomes" id="UP001500851"/>
    </source>
</evidence>
<accession>A0ABN2LRZ4</accession>
<dbReference type="InterPro" id="IPR011335">
    <property type="entry name" value="Restrct_endonuc-II-like"/>
</dbReference>
<dbReference type="Pfam" id="PF04480">
    <property type="entry name" value="DUF559"/>
    <property type="match status" value="1"/>
</dbReference>